<comment type="subcellular location">
    <subcellularLocation>
        <location evidence="1">Lipid droplet</location>
    </subcellularLocation>
</comment>
<keyword evidence="3" id="KW-0551">Lipid droplet</keyword>
<feature type="compositionally biased region" description="Basic and acidic residues" evidence="5">
    <location>
        <begin position="118"/>
        <end position="129"/>
    </location>
</feature>
<protein>
    <submittedName>
        <fullName evidence="6">Uncharacterized protein</fullName>
    </submittedName>
</protein>
<dbReference type="PANTHER" id="PTHR13390:SF0">
    <property type="entry name" value="LIPID DROPLET-ASSOCIATED HYDROLASE"/>
    <property type="match status" value="1"/>
</dbReference>
<evidence type="ECO:0000256" key="1">
    <source>
        <dbReference type="ARBA" id="ARBA00004502"/>
    </source>
</evidence>
<keyword evidence="4" id="KW-0378">Hydrolase</keyword>
<dbReference type="OrthoDB" id="448051at2759"/>
<feature type="region of interest" description="Disordered" evidence="5">
    <location>
        <begin position="252"/>
        <end position="290"/>
    </location>
</feature>
<evidence type="ECO:0000256" key="5">
    <source>
        <dbReference type="SAM" id="MobiDB-lite"/>
    </source>
</evidence>
<dbReference type="PANTHER" id="PTHR13390">
    <property type="entry name" value="LIPASE"/>
    <property type="match status" value="1"/>
</dbReference>
<dbReference type="InterPro" id="IPR029058">
    <property type="entry name" value="AB_hydrolase_fold"/>
</dbReference>
<evidence type="ECO:0000256" key="2">
    <source>
        <dbReference type="ARBA" id="ARBA00008300"/>
    </source>
</evidence>
<dbReference type="GeneID" id="27346168"/>
<dbReference type="VEuPathDB" id="FungiDB:PV07_06974"/>
<dbReference type="RefSeq" id="XP_016247431.1">
    <property type="nucleotide sequence ID" value="XM_016394012.1"/>
</dbReference>
<comment type="similarity">
    <text evidence="2">Belongs to the AB hydrolase superfamily. LDAH family.</text>
</comment>
<evidence type="ECO:0000256" key="4">
    <source>
        <dbReference type="ARBA" id="ARBA00022801"/>
    </source>
</evidence>
<proteinExistence type="inferred from homology"/>
<evidence type="ECO:0000313" key="7">
    <source>
        <dbReference type="Proteomes" id="UP000054466"/>
    </source>
</evidence>
<dbReference type="SUPFAM" id="SSF53474">
    <property type="entry name" value="alpha/beta-Hydrolases"/>
    <property type="match status" value="2"/>
</dbReference>
<dbReference type="Pfam" id="PF10230">
    <property type="entry name" value="LIDHydrolase"/>
    <property type="match status" value="2"/>
</dbReference>
<dbReference type="EMBL" id="KN847043">
    <property type="protein sequence ID" value="KIW27215.1"/>
    <property type="molecule type" value="Genomic_DNA"/>
</dbReference>
<dbReference type="GO" id="GO:0019915">
    <property type="term" value="P:lipid storage"/>
    <property type="evidence" value="ECO:0007669"/>
    <property type="project" value="InterPro"/>
</dbReference>
<keyword evidence="7" id="KW-1185">Reference proteome</keyword>
<feature type="region of interest" description="Disordered" evidence="5">
    <location>
        <begin position="94"/>
        <end position="179"/>
    </location>
</feature>
<dbReference type="GO" id="GO:0005811">
    <property type="term" value="C:lipid droplet"/>
    <property type="evidence" value="ECO:0007669"/>
    <property type="project" value="UniProtKB-SubCell"/>
</dbReference>
<organism evidence="6 7">
    <name type="scientific">Cladophialophora immunda</name>
    <dbReference type="NCBI Taxonomy" id="569365"/>
    <lineage>
        <taxon>Eukaryota</taxon>
        <taxon>Fungi</taxon>
        <taxon>Dikarya</taxon>
        <taxon>Ascomycota</taxon>
        <taxon>Pezizomycotina</taxon>
        <taxon>Eurotiomycetes</taxon>
        <taxon>Chaetothyriomycetidae</taxon>
        <taxon>Chaetothyriales</taxon>
        <taxon>Herpotrichiellaceae</taxon>
        <taxon>Cladophialophora</taxon>
    </lineage>
</organism>
<feature type="compositionally biased region" description="Polar residues" evidence="5">
    <location>
        <begin position="254"/>
        <end position="265"/>
    </location>
</feature>
<evidence type="ECO:0000313" key="6">
    <source>
        <dbReference type="EMBL" id="KIW27215.1"/>
    </source>
</evidence>
<evidence type="ECO:0000256" key="3">
    <source>
        <dbReference type="ARBA" id="ARBA00022677"/>
    </source>
</evidence>
<dbReference type="STRING" id="569365.A0A0D2C9V5"/>
<sequence length="542" mass="59920">MRRLESRLSANVFLHVPSSSARKSRRTLLFFVPGNPGLIGYYHPFLALVARGLRGVESEGGQEDKNGTSSESRAKAVVAGFSLGGFDVDEEPCQCGSKKKGEGEKQQQQQEGGGSDPSRCDEWQDREGTDGNEDMISTRNSRASVVEDRELLYPPSFPLRSRNSMQQEDKSKGDGKGSCTAAEQDQIYTLGEQIELTYARVEYLVHRLHEQGSTSTDILEQESVQVVLMGHSVGAYIALELVRLWHERHHRRAQQLQTPSHTTAGSYGKDDDPSRSASNSPETRDGAPSRPSWVISTCILLTPTIQDIHLSPSGRLATPALSYLPFLPGLAHMLLHAVLLRLLPSAWFSLLVSRATGMQTWSHGFETTMAFLRSRRGVRQALCMARGEMAEIRSETWGREVWGASHHGGSSSDAMTAAEDGRGASTTSPRLYFWFAKKDHWIADVTKEAIFASRATGVGVQRDCLARPQTKTEFVETDEVDFTAESTTGAARIQILETEAMDHAWCLNQSEFVARRVSSWLREVLDTDDSPLYDGAPFQPAI</sequence>
<dbReference type="GO" id="GO:0016298">
    <property type="term" value="F:lipase activity"/>
    <property type="evidence" value="ECO:0007669"/>
    <property type="project" value="InterPro"/>
</dbReference>
<reference evidence="6 7" key="1">
    <citation type="submission" date="2015-01" db="EMBL/GenBank/DDBJ databases">
        <title>The Genome Sequence of Cladophialophora immunda CBS83496.</title>
        <authorList>
            <consortium name="The Broad Institute Genomics Platform"/>
            <person name="Cuomo C."/>
            <person name="de Hoog S."/>
            <person name="Gorbushina A."/>
            <person name="Stielow B."/>
            <person name="Teixiera M."/>
            <person name="Abouelleil A."/>
            <person name="Chapman S.B."/>
            <person name="Priest M."/>
            <person name="Young S.K."/>
            <person name="Wortman J."/>
            <person name="Nusbaum C."/>
            <person name="Birren B."/>
        </authorList>
    </citation>
    <scope>NUCLEOTIDE SEQUENCE [LARGE SCALE GENOMIC DNA]</scope>
    <source>
        <strain evidence="6 7">CBS 83496</strain>
    </source>
</reference>
<dbReference type="HOGENOM" id="CLU_018394_3_1_1"/>
<dbReference type="Proteomes" id="UP000054466">
    <property type="component" value="Unassembled WGS sequence"/>
</dbReference>
<accession>A0A0D2C9V5</accession>
<gene>
    <name evidence="6" type="ORF">PV07_06974</name>
</gene>
<name>A0A0D2C9V5_9EURO</name>
<dbReference type="InterPro" id="IPR019363">
    <property type="entry name" value="LDAH"/>
</dbReference>
<dbReference type="AlphaFoldDB" id="A0A0D2C9V5"/>